<accession>A0ACA9NDX8</accession>
<keyword evidence="2" id="KW-1185">Reference proteome</keyword>
<name>A0ACA9NDX8_9GLOM</name>
<feature type="non-terminal residue" evidence="1">
    <location>
        <position position="1"/>
    </location>
</feature>
<organism evidence="1 2">
    <name type="scientific">Scutellospora calospora</name>
    <dbReference type="NCBI Taxonomy" id="85575"/>
    <lineage>
        <taxon>Eukaryota</taxon>
        <taxon>Fungi</taxon>
        <taxon>Fungi incertae sedis</taxon>
        <taxon>Mucoromycota</taxon>
        <taxon>Glomeromycotina</taxon>
        <taxon>Glomeromycetes</taxon>
        <taxon>Diversisporales</taxon>
        <taxon>Gigasporaceae</taxon>
        <taxon>Scutellospora</taxon>
    </lineage>
</organism>
<dbReference type="Proteomes" id="UP000789860">
    <property type="component" value="Unassembled WGS sequence"/>
</dbReference>
<protein>
    <submittedName>
        <fullName evidence="1">9347_t:CDS:1</fullName>
    </submittedName>
</protein>
<feature type="non-terminal residue" evidence="1">
    <location>
        <position position="94"/>
    </location>
</feature>
<evidence type="ECO:0000313" key="2">
    <source>
        <dbReference type="Proteomes" id="UP000789860"/>
    </source>
</evidence>
<dbReference type="EMBL" id="CAJVPM010022508">
    <property type="protein sequence ID" value="CAG8645365.1"/>
    <property type="molecule type" value="Genomic_DNA"/>
</dbReference>
<comment type="caution">
    <text evidence="1">The sequence shown here is derived from an EMBL/GenBank/DDBJ whole genome shotgun (WGS) entry which is preliminary data.</text>
</comment>
<sequence>AITAVKLELIKTNVRYLSKPQLSEKSYQVHFGVGDRIPADIRFVMIVNLEIDESNLTGETKPRKKGIDTIQFFLKMIILIKSIRERKNITSQGL</sequence>
<gene>
    <name evidence="1" type="ORF">SCALOS_LOCUS8471</name>
</gene>
<proteinExistence type="predicted"/>
<evidence type="ECO:0000313" key="1">
    <source>
        <dbReference type="EMBL" id="CAG8645365.1"/>
    </source>
</evidence>
<reference evidence="1" key="1">
    <citation type="submission" date="2021-06" db="EMBL/GenBank/DDBJ databases">
        <authorList>
            <person name="Kallberg Y."/>
            <person name="Tangrot J."/>
            <person name="Rosling A."/>
        </authorList>
    </citation>
    <scope>NUCLEOTIDE SEQUENCE</scope>
    <source>
        <strain evidence="1">AU212A</strain>
    </source>
</reference>